<proteinExistence type="inferred from homology"/>
<evidence type="ECO:0000256" key="1">
    <source>
        <dbReference type="ARBA" id="ARBA00006739"/>
    </source>
</evidence>
<dbReference type="AlphaFoldDB" id="A0A6M1T8A4"/>
<dbReference type="GO" id="GO:0016757">
    <property type="term" value="F:glycosyltransferase activity"/>
    <property type="evidence" value="ECO:0007669"/>
    <property type="project" value="UniProtKB-KW"/>
</dbReference>
<dbReference type="CDD" id="cd04186">
    <property type="entry name" value="GT_2_like_c"/>
    <property type="match status" value="1"/>
</dbReference>
<evidence type="ECO:0000259" key="4">
    <source>
        <dbReference type="Pfam" id="PF00535"/>
    </source>
</evidence>
<comment type="similarity">
    <text evidence="1">Belongs to the glycosyltransferase 2 family.</text>
</comment>
<reference evidence="5 6" key="1">
    <citation type="submission" date="2020-02" db="EMBL/GenBank/DDBJ databases">
        <title>Balneolaceae bacterium YR4-1, complete genome.</title>
        <authorList>
            <person name="Li Y."/>
            <person name="Wu S."/>
        </authorList>
    </citation>
    <scope>NUCLEOTIDE SEQUENCE [LARGE SCALE GENOMIC DNA]</scope>
    <source>
        <strain evidence="5 6">YR4-1</strain>
    </source>
</reference>
<dbReference type="Gene3D" id="3.90.550.10">
    <property type="entry name" value="Spore Coat Polysaccharide Biosynthesis Protein SpsA, Chain A"/>
    <property type="match status" value="1"/>
</dbReference>
<organism evidence="5 6">
    <name type="scientific">Halalkalibaculum roseum</name>
    <dbReference type="NCBI Taxonomy" id="2709311"/>
    <lineage>
        <taxon>Bacteria</taxon>
        <taxon>Pseudomonadati</taxon>
        <taxon>Balneolota</taxon>
        <taxon>Balneolia</taxon>
        <taxon>Balneolales</taxon>
        <taxon>Balneolaceae</taxon>
        <taxon>Halalkalibaculum</taxon>
    </lineage>
</organism>
<feature type="domain" description="Glycosyltransferase 2-like" evidence="4">
    <location>
        <begin position="5"/>
        <end position="128"/>
    </location>
</feature>
<dbReference type="EMBL" id="JAALLT010000002">
    <property type="protein sequence ID" value="NGP76513.1"/>
    <property type="molecule type" value="Genomic_DNA"/>
</dbReference>
<protein>
    <submittedName>
        <fullName evidence="5">Glycosyltransferase family 2 protein</fullName>
    </submittedName>
</protein>
<evidence type="ECO:0000313" key="5">
    <source>
        <dbReference type="EMBL" id="NGP76513.1"/>
    </source>
</evidence>
<evidence type="ECO:0000256" key="3">
    <source>
        <dbReference type="ARBA" id="ARBA00022679"/>
    </source>
</evidence>
<sequence>MHRFSIIIVSWNALHHLQEFLPSVAKTHYDNYEIILANNASSDGSVEWVERQFPEVEIATFDKNYGYCGGNNRAVPYANGDILLFLNNDVAVEQDWLQGLNDTFDEDKKIAAVQPKMLSYENPEYFEYAGAAGGYLDKYGYPFCKGRIFDTLETDLGQYDSPSDILWGSGAALAIRKEVFEEMGGFDEDFEFHMEEIDLCWRIWNEGLKVRYCPKSVVYHLGGGSMPMGSPRKVYYNYRNNLRMIWKNASSGTLPYRFPIRYKLDIIAAFRSLFTGNIEEFKAIARAHKDFWKYFHRTQQKRNKLLESRKISTNPETMLSINLIWDYFLRGKRHFNELIDETHGNSHI</sequence>
<dbReference type="InterPro" id="IPR001173">
    <property type="entry name" value="Glyco_trans_2-like"/>
</dbReference>
<name>A0A6M1T8A4_9BACT</name>
<accession>A0A6M1T8A4</accession>
<dbReference type="Pfam" id="PF00535">
    <property type="entry name" value="Glycos_transf_2"/>
    <property type="match status" value="1"/>
</dbReference>
<keyword evidence="2" id="KW-0328">Glycosyltransferase</keyword>
<keyword evidence="3 5" id="KW-0808">Transferase</keyword>
<dbReference type="SUPFAM" id="SSF53448">
    <property type="entry name" value="Nucleotide-diphospho-sugar transferases"/>
    <property type="match status" value="1"/>
</dbReference>
<dbReference type="InterPro" id="IPR029044">
    <property type="entry name" value="Nucleotide-diphossugar_trans"/>
</dbReference>
<dbReference type="PANTHER" id="PTHR43179:SF12">
    <property type="entry name" value="GALACTOFURANOSYLTRANSFERASE GLFT2"/>
    <property type="match status" value="1"/>
</dbReference>
<evidence type="ECO:0000313" key="6">
    <source>
        <dbReference type="Proteomes" id="UP000473278"/>
    </source>
</evidence>
<dbReference type="PANTHER" id="PTHR43179">
    <property type="entry name" value="RHAMNOSYLTRANSFERASE WBBL"/>
    <property type="match status" value="1"/>
</dbReference>
<gene>
    <name evidence="5" type="ORF">G3570_07705</name>
</gene>
<dbReference type="RefSeq" id="WP_165140919.1">
    <property type="nucleotide sequence ID" value="NZ_JAALLT010000002.1"/>
</dbReference>
<evidence type="ECO:0000256" key="2">
    <source>
        <dbReference type="ARBA" id="ARBA00022676"/>
    </source>
</evidence>
<keyword evidence="6" id="KW-1185">Reference proteome</keyword>
<comment type="caution">
    <text evidence="5">The sequence shown here is derived from an EMBL/GenBank/DDBJ whole genome shotgun (WGS) entry which is preliminary data.</text>
</comment>
<dbReference type="Proteomes" id="UP000473278">
    <property type="component" value="Unassembled WGS sequence"/>
</dbReference>